<organism evidence="1 2">
    <name type="scientific">Ceraceosorus guamensis</name>
    <dbReference type="NCBI Taxonomy" id="1522189"/>
    <lineage>
        <taxon>Eukaryota</taxon>
        <taxon>Fungi</taxon>
        <taxon>Dikarya</taxon>
        <taxon>Basidiomycota</taxon>
        <taxon>Ustilaginomycotina</taxon>
        <taxon>Exobasidiomycetes</taxon>
        <taxon>Ceraceosorales</taxon>
        <taxon>Ceraceosoraceae</taxon>
        <taxon>Ceraceosorus</taxon>
    </lineage>
</organism>
<protein>
    <submittedName>
        <fullName evidence="1">Uncharacterized protein</fullName>
    </submittedName>
</protein>
<dbReference type="GeneID" id="37032627"/>
<evidence type="ECO:0000313" key="2">
    <source>
        <dbReference type="Proteomes" id="UP000245783"/>
    </source>
</evidence>
<reference evidence="1 2" key="1">
    <citation type="journal article" date="2018" name="Mol. Biol. Evol.">
        <title>Broad Genomic Sampling Reveals a Smut Pathogenic Ancestry of the Fungal Clade Ustilaginomycotina.</title>
        <authorList>
            <person name="Kijpornyongpan T."/>
            <person name="Mondo S.J."/>
            <person name="Barry K."/>
            <person name="Sandor L."/>
            <person name="Lee J."/>
            <person name="Lipzen A."/>
            <person name="Pangilinan J."/>
            <person name="LaButti K."/>
            <person name="Hainaut M."/>
            <person name="Henrissat B."/>
            <person name="Grigoriev I.V."/>
            <person name="Spatafora J.W."/>
            <person name="Aime M.C."/>
        </authorList>
    </citation>
    <scope>NUCLEOTIDE SEQUENCE [LARGE SCALE GENOMIC DNA]</scope>
    <source>
        <strain evidence="1 2">MCA 4658</strain>
    </source>
</reference>
<dbReference type="InParanoid" id="A0A316W9P4"/>
<sequence>MWQSWAHRVAAFQVVWADHGHVDVRATRCSKEMEAGLVSAQAVENQSLCDALVQHGAATVPESTHVHFRIAFGEIVSRWLNRKGGASPWQRGVEQASEAAFQYSGDLATSTVKTHRKGNLHA</sequence>
<gene>
    <name evidence="1" type="ORF">IE81DRAFT_18808</name>
</gene>
<dbReference type="AlphaFoldDB" id="A0A316W9P4"/>
<accession>A0A316W9P4</accession>
<keyword evidence="2" id="KW-1185">Reference proteome</keyword>
<name>A0A316W9P4_9BASI</name>
<dbReference type="Proteomes" id="UP000245783">
    <property type="component" value="Unassembled WGS sequence"/>
</dbReference>
<proteinExistence type="predicted"/>
<evidence type="ECO:0000313" key="1">
    <source>
        <dbReference type="EMBL" id="PWN44385.1"/>
    </source>
</evidence>
<dbReference type="RefSeq" id="XP_025371545.1">
    <property type="nucleotide sequence ID" value="XM_025510757.1"/>
</dbReference>
<dbReference type="EMBL" id="KZ819361">
    <property type="protein sequence ID" value="PWN44385.1"/>
    <property type="molecule type" value="Genomic_DNA"/>
</dbReference>